<protein>
    <submittedName>
        <fullName evidence="2">Uncharacterized protein</fullName>
    </submittedName>
</protein>
<proteinExistence type="predicted"/>
<sequence length="162" mass="17355">MTRRRLGTAILALVASLGVFTGLSQAQTPKPKQPSTKAPTTAQNVPAEYQAGIVQLRIAKGYLEKAGDKWGGYRIKGIASIDQAFKALGVSPESTPTEMQSGNVDEPGMMDSGISNLQTARADVAEVANDWGGRREKALALIDQALNDLQTGINWAKEHKTY</sequence>
<dbReference type="EMBL" id="OMOD01000054">
    <property type="protein sequence ID" value="SPF35888.1"/>
    <property type="molecule type" value="Genomic_DNA"/>
</dbReference>
<gene>
    <name evidence="2" type="ORF">SBA1_1470002</name>
</gene>
<feature type="signal peptide" evidence="1">
    <location>
        <begin position="1"/>
        <end position="26"/>
    </location>
</feature>
<reference evidence="3" key="1">
    <citation type="submission" date="2018-02" db="EMBL/GenBank/DDBJ databases">
        <authorList>
            <person name="Hausmann B."/>
        </authorList>
    </citation>
    <scope>NUCLEOTIDE SEQUENCE [LARGE SCALE GENOMIC DNA]</scope>
    <source>
        <strain evidence="3">Peat soil MAG SbA1</strain>
    </source>
</reference>
<feature type="chain" id="PRO_5015502363" evidence="1">
    <location>
        <begin position="27"/>
        <end position="162"/>
    </location>
</feature>
<dbReference type="OrthoDB" id="5521250at2"/>
<evidence type="ECO:0000313" key="2">
    <source>
        <dbReference type="EMBL" id="SPF35888.1"/>
    </source>
</evidence>
<name>A0A2U3K8E9_9BACT</name>
<dbReference type="AlphaFoldDB" id="A0A2U3K8E9"/>
<evidence type="ECO:0000256" key="1">
    <source>
        <dbReference type="SAM" id="SignalP"/>
    </source>
</evidence>
<evidence type="ECO:0000313" key="3">
    <source>
        <dbReference type="Proteomes" id="UP000238701"/>
    </source>
</evidence>
<keyword evidence="1" id="KW-0732">Signal</keyword>
<dbReference type="Proteomes" id="UP000238701">
    <property type="component" value="Unassembled WGS sequence"/>
</dbReference>
<organism evidence="2 3">
    <name type="scientific">Candidatus Sulfotelmatobacter kueseliae</name>
    <dbReference type="NCBI Taxonomy" id="2042962"/>
    <lineage>
        <taxon>Bacteria</taxon>
        <taxon>Pseudomonadati</taxon>
        <taxon>Acidobacteriota</taxon>
        <taxon>Terriglobia</taxon>
        <taxon>Terriglobales</taxon>
        <taxon>Candidatus Korobacteraceae</taxon>
        <taxon>Candidatus Sulfotelmatobacter</taxon>
    </lineage>
</organism>
<accession>A0A2U3K8E9</accession>